<dbReference type="Proteomes" id="UP000501130">
    <property type="component" value="Chromosome"/>
</dbReference>
<name>A0ABX6N8J2_9BURK</name>
<accession>A0ABX6N8J2</accession>
<evidence type="ECO:0000313" key="3">
    <source>
        <dbReference type="Proteomes" id="UP000501130"/>
    </source>
</evidence>
<dbReference type="EMBL" id="CP053084">
    <property type="protein sequence ID" value="QJR29994.1"/>
    <property type="molecule type" value="Genomic_DNA"/>
</dbReference>
<gene>
    <name evidence="2" type="ORF">HKT17_09900</name>
</gene>
<dbReference type="InterPro" id="IPR018927">
    <property type="entry name" value="Pilus_synth_Q_C"/>
</dbReference>
<sequence length="235" mass="26064">MEFALGLAIVLMAWNTTGETSGETGATVVMEAPTPAMVAEKHEDHLPYFADELLSRNVELARHSAPDPLPQARSFVAVAQPNLEPKSPSATSNKPSNIQLAMQAPSSDVFIVDLPPKVIREAEQLAALPVKQESARLVVTPRAIQWELRVEDGRLDKAIRRWAKEAGYTFRWDADRYVMIAAGTTFSGTFEYAVEQVLETPGIKNSEYPLEACVYNNEPPLLRITRLGDQKEECR</sequence>
<organism evidence="2 3">
    <name type="scientific">Limnobacter profundi</name>
    <dbReference type="NCBI Taxonomy" id="2732163"/>
    <lineage>
        <taxon>Bacteria</taxon>
        <taxon>Pseudomonadati</taxon>
        <taxon>Pseudomonadota</taxon>
        <taxon>Betaproteobacteria</taxon>
        <taxon>Burkholderiales</taxon>
        <taxon>Burkholderiaceae</taxon>
        <taxon>Limnobacter</taxon>
    </lineage>
</organism>
<dbReference type="RefSeq" id="WP_171099725.1">
    <property type="nucleotide sequence ID" value="NZ_CP053084.1"/>
</dbReference>
<feature type="domain" description="Toxin co-regulated pilus biosynthesis protein Q C-terminal" evidence="1">
    <location>
        <begin position="146"/>
        <end position="225"/>
    </location>
</feature>
<proteinExistence type="predicted"/>
<dbReference type="Gene3D" id="3.55.50.70">
    <property type="match status" value="1"/>
</dbReference>
<evidence type="ECO:0000313" key="2">
    <source>
        <dbReference type="EMBL" id="QJR29994.1"/>
    </source>
</evidence>
<reference evidence="2 3" key="1">
    <citation type="submission" date="2020-05" db="EMBL/GenBank/DDBJ databases">
        <title>Compete genome of Limnobacter sp. SAORIC-580.</title>
        <authorList>
            <person name="Song J."/>
            <person name="Cho J.-C."/>
        </authorList>
    </citation>
    <scope>NUCLEOTIDE SEQUENCE [LARGE SCALE GENOMIC DNA]</scope>
    <source>
        <strain evidence="2 3">SAORIC-580</strain>
    </source>
</reference>
<evidence type="ECO:0000259" key="1">
    <source>
        <dbReference type="Pfam" id="PF10671"/>
    </source>
</evidence>
<dbReference type="Pfam" id="PF10671">
    <property type="entry name" value="TcpQ"/>
    <property type="match status" value="1"/>
</dbReference>
<protein>
    <recommendedName>
        <fullName evidence="1">Toxin co-regulated pilus biosynthesis protein Q C-terminal domain-containing protein</fullName>
    </recommendedName>
</protein>
<keyword evidence="3" id="KW-1185">Reference proteome</keyword>